<feature type="compositionally biased region" description="Basic residues" evidence="1">
    <location>
        <begin position="416"/>
        <end position="439"/>
    </location>
</feature>
<gene>
    <name evidence="2" type="ORF">NSK_005108</name>
</gene>
<evidence type="ECO:0000313" key="3">
    <source>
        <dbReference type="Proteomes" id="UP000355283"/>
    </source>
</evidence>
<keyword evidence="3" id="KW-1185">Reference proteome</keyword>
<dbReference type="EMBL" id="SDOX01000021">
    <property type="protein sequence ID" value="TFJ84013.1"/>
    <property type="molecule type" value="Genomic_DNA"/>
</dbReference>
<feature type="region of interest" description="Disordered" evidence="1">
    <location>
        <begin position="1"/>
        <end position="185"/>
    </location>
</feature>
<organism evidence="2 3">
    <name type="scientific">Nannochloropsis salina CCMP1776</name>
    <dbReference type="NCBI Taxonomy" id="1027361"/>
    <lineage>
        <taxon>Eukaryota</taxon>
        <taxon>Sar</taxon>
        <taxon>Stramenopiles</taxon>
        <taxon>Ochrophyta</taxon>
        <taxon>Eustigmatophyceae</taxon>
        <taxon>Eustigmatales</taxon>
        <taxon>Monodopsidaceae</taxon>
        <taxon>Microchloropsis</taxon>
        <taxon>Microchloropsis salina</taxon>
    </lineage>
</organism>
<feature type="compositionally biased region" description="Basic and acidic residues" evidence="1">
    <location>
        <begin position="50"/>
        <end position="71"/>
    </location>
</feature>
<feature type="compositionally biased region" description="Basic residues" evidence="1">
    <location>
        <begin position="283"/>
        <end position="296"/>
    </location>
</feature>
<feature type="compositionally biased region" description="Basic and acidic residues" evidence="1">
    <location>
        <begin position="1"/>
        <end position="42"/>
    </location>
</feature>
<feature type="compositionally biased region" description="Basic and acidic residues" evidence="1">
    <location>
        <begin position="261"/>
        <end position="282"/>
    </location>
</feature>
<sequence>MRYETRRAGVNTEEKCKGPTVLLRKDEGSLERGEGSAEKRQDNQTALGPGDEKGMKQKNQKDEGDTGREQGSEMEIETEEEGRSLGDGDEEGMDEVVYADRSVRAFGQTRRGRVSTELGSVKAGGKKRRRDEARGSEEQDGTAAGGPQLGTENGQGRSRSDREDATEEKAATRTQSMLSTMPVKSQAIGRRFRRRALGVEVRVEEGWEGGREEEEVGREGWGEAMEVEGEMRKGREEEEEEEREEEMPLLGRGAGDEEGGGEGRREGEGREKEEVEGGEAVRRRGGRNRLLHRRKLRGAEGMREGGGRISESAPVEKGGKGMTRSLGRGRGGAVASHPGREGGREGGGMATSREGREGRGGGKVAAKVRTQMAATRWAPRPSLAAPPPSPPTSAPSSVARRGGRQGISCAWDRPSHWGRGRGRAGGRAGGRGRRGTWWG</sequence>
<accession>A0A4D9D1Y1</accession>
<name>A0A4D9D1Y1_9STRA</name>
<dbReference type="AlphaFoldDB" id="A0A4D9D1Y1"/>
<feature type="compositionally biased region" description="Acidic residues" evidence="1">
    <location>
        <begin position="237"/>
        <end position="247"/>
    </location>
</feature>
<proteinExistence type="predicted"/>
<feature type="compositionally biased region" description="Basic and acidic residues" evidence="1">
    <location>
        <begin position="297"/>
        <end position="306"/>
    </location>
</feature>
<dbReference type="Proteomes" id="UP000355283">
    <property type="component" value="Unassembled WGS sequence"/>
</dbReference>
<feature type="compositionally biased region" description="Polar residues" evidence="1">
    <location>
        <begin position="172"/>
        <end position="183"/>
    </location>
</feature>
<evidence type="ECO:0000313" key="2">
    <source>
        <dbReference type="EMBL" id="TFJ84013.1"/>
    </source>
</evidence>
<feature type="compositionally biased region" description="Pro residues" evidence="1">
    <location>
        <begin position="384"/>
        <end position="393"/>
    </location>
</feature>
<evidence type="ECO:0000256" key="1">
    <source>
        <dbReference type="SAM" id="MobiDB-lite"/>
    </source>
</evidence>
<reference evidence="2 3" key="1">
    <citation type="submission" date="2019-01" db="EMBL/GenBank/DDBJ databases">
        <title>Nuclear Genome Assembly of the Microalgal Biofuel strain Nannochloropsis salina CCMP1776.</title>
        <authorList>
            <person name="Hovde B."/>
        </authorList>
    </citation>
    <scope>NUCLEOTIDE SEQUENCE [LARGE SCALE GENOMIC DNA]</scope>
    <source>
        <strain evidence="2 3">CCMP1776</strain>
    </source>
</reference>
<comment type="caution">
    <text evidence="2">The sequence shown here is derived from an EMBL/GenBank/DDBJ whole genome shotgun (WGS) entry which is preliminary data.</text>
</comment>
<protein>
    <submittedName>
        <fullName evidence="2">Uncharacterized protein</fullName>
    </submittedName>
</protein>
<feature type="region of interest" description="Disordered" evidence="1">
    <location>
        <begin position="205"/>
        <end position="439"/>
    </location>
</feature>
<feature type="compositionally biased region" description="Basic and acidic residues" evidence="1">
    <location>
        <begin position="158"/>
        <end position="171"/>
    </location>
</feature>